<feature type="non-terminal residue" evidence="4">
    <location>
        <position position="1"/>
    </location>
</feature>
<dbReference type="GO" id="GO:0006285">
    <property type="term" value="P:base-excision repair, AP site formation"/>
    <property type="evidence" value="ECO:0007669"/>
    <property type="project" value="UniProtKB-ARBA"/>
</dbReference>
<dbReference type="InterPro" id="IPR003265">
    <property type="entry name" value="HhH-GPD_domain"/>
</dbReference>
<dbReference type="OrthoDB" id="10265068at2759"/>
<dbReference type="PANTHER" id="PTHR15074:SF0">
    <property type="entry name" value="METHYL-CPG-BINDING DOMAIN PROTEIN 4-LIKE PROTEIN"/>
    <property type="match status" value="1"/>
</dbReference>
<reference evidence="4" key="1">
    <citation type="journal article" date="2020" name="Stud. Mycol.">
        <title>101 Dothideomycetes genomes: a test case for predicting lifestyles and emergence of pathogens.</title>
        <authorList>
            <person name="Haridas S."/>
            <person name="Albert R."/>
            <person name="Binder M."/>
            <person name="Bloem J."/>
            <person name="Labutti K."/>
            <person name="Salamov A."/>
            <person name="Andreopoulos B."/>
            <person name="Baker S."/>
            <person name="Barry K."/>
            <person name="Bills G."/>
            <person name="Bluhm B."/>
            <person name="Cannon C."/>
            <person name="Castanera R."/>
            <person name="Culley D."/>
            <person name="Daum C."/>
            <person name="Ezra D."/>
            <person name="Gonzalez J."/>
            <person name="Henrissat B."/>
            <person name="Kuo A."/>
            <person name="Liang C."/>
            <person name="Lipzen A."/>
            <person name="Lutzoni F."/>
            <person name="Magnuson J."/>
            <person name="Mondo S."/>
            <person name="Nolan M."/>
            <person name="Ohm R."/>
            <person name="Pangilinan J."/>
            <person name="Park H.-J."/>
            <person name="Ramirez L."/>
            <person name="Alfaro M."/>
            <person name="Sun H."/>
            <person name="Tritt A."/>
            <person name="Yoshinaga Y."/>
            <person name="Zwiers L.-H."/>
            <person name="Turgeon B."/>
            <person name="Goodwin S."/>
            <person name="Spatafora J."/>
            <person name="Crous P."/>
            <person name="Grigoriev I."/>
        </authorList>
    </citation>
    <scope>NUCLEOTIDE SEQUENCE</scope>
    <source>
        <strain evidence="4">CBS 379.55</strain>
    </source>
</reference>
<dbReference type="Gene3D" id="1.10.340.30">
    <property type="entry name" value="Hypothetical protein, domain 2"/>
    <property type="match status" value="1"/>
</dbReference>
<evidence type="ECO:0000259" key="3">
    <source>
        <dbReference type="Pfam" id="PF00730"/>
    </source>
</evidence>
<dbReference type="EMBL" id="ML986486">
    <property type="protein sequence ID" value="KAF2279787.1"/>
    <property type="molecule type" value="Genomic_DNA"/>
</dbReference>
<name>A0A6A6JTU0_WESOR</name>
<gene>
    <name evidence="4" type="ORF">EI97DRAFT_370394</name>
</gene>
<evidence type="ECO:0000313" key="4">
    <source>
        <dbReference type="EMBL" id="KAF2279787.1"/>
    </source>
</evidence>
<dbReference type="GO" id="GO:0003677">
    <property type="term" value="F:DNA binding"/>
    <property type="evidence" value="ECO:0007669"/>
    <property type="project" value="InterPro"/>
</dbReference>
<dbReference type="Proteomes" id="UP000800097">
    <property type="component" value="Unassembled WGS sequence"/>
</dbReference>
<dbReference type="SUPFAM" id="SSF48150">
    <property type="entry name" value="DNA-glycosylase"/>
    <property type="match status" value="1"/>
</dbReference>
<dbReference type="GO" id="GO:0003824">
    <property type="term" value="F:catalytic activity"/>
    <property type="evidence" value="ECO:0007669"/>
    <property type="project" value="InterPro"/>
</dbReference>
<accession>A0A6A6JTU0</accession>
<evidence type="ECO:0000256" key="1">
    <source>
        <dbReference type="ARBA" id="ARBA00004123"/>
    </source>
</evidence>
<keyword evidence="5" id="KW-1185">Reference proteome</keyword>
<dbReference type="InterPro" id="IPR011257">
    <property type="entry name" value="DNA_glycosylase"/>
</dbReference>
<sequence length="199" mass="22935">LQESGYGLIQERIRGSLFALVVQAILWNQTRGKAGRPVLFELLTLYPTPEKLAQADPHNLLPVIGKLGLQKIRSERLVKMAKVWVRSPPHPSRRYGKRNYPQKGDNIDTRDGELLDVDDIRSGWEIAHLPGVGAYALDSYRIFYRDTLRGIEPGDGHEPEWKRVLPLDKDLRPYLVWKWAQEGWNWDPITGHRERVKVG</sequence>
<proteinExistence type="predicted"/>
<protein>
    <submittedName>
        <fullName evidence="4">DNA glycosylase</fullName>
    </submittedName>
</protein>
<keyword evidence="2" id="KW-0539">Nucleus</keyword>
<evidence type="ECO:0000313" key="5">
    <source>
        <dbReference type="Proteomes" id="UP000800097"/>
    </source>
</evidence>
<dbReference type="RefSeq" id="XP_033657326.1">
    <property type="nucleotide sequence ID" value="XM_033795231.1"/>
</dbReference>
<organism evidence="4 5">
    <name type="scientific">Westerdykella ornata</name>
    <dbReference type="NCBI Taxonomy" id="318751"/>
    <lineage>
        <taxon>Eukaryota</taxon>
        <taxon>Fungi</taxon>
        <taxon>Dikarya</taxon>
        <taxon>Ascomycota</taxon>
        <taxon>Pezizomycotina</taxon>
        <taxon>Dothideomycetes</taxon>
        <taxon>Pleosporomycetidae</taxon>
        <taxon>Pleosporales</taxon>
        <taxon>Sporormiaceae</taxon>
        <taxon>Westerdykella</taxon>
    </lineage>
</organism>
<dbReference type="GeneID" id="54548406"/>
<dbReference type="PANTHER" id="PTHR15074">
    <property type="entry name" value="METHYL-CPG-BINDING PROTEIN"/>
    <property type="match status" value="1"/>
</dbReference>
<dbReference type="InterPro" id="IPR045138">
    <property type="entry name" value="MeCP2/MBD4"/>
</dbReference>
<dbReference type="AlphaFoldDB" id="A0A6A6JTU0"/>
<feature type="domain" description="HhH-GPD" evidence="3">
    <location>
        <begin position="22"/>
        <end position="99"/>
    </location>
</feature>
<evidence type="ECO:0000256" key="2">
    <source>
        <dbReference type="ARBA" id="ARBA00023242"/>
    </source>
</evidence>
<dbReference type="GO" id="GO:0005634">
    <property type="term" value="C:nucleus"/>
    <property type="evidence" value="ECO:0007669"/>
    <property type="project" value="UniProtKB-SubCell"/>
</dbReference>
<dbReference type="Pfam" id="PF00730">
    <property type="entry name" value="HhH-GPD"/>
    <property type="match status" value="1"/>
</dbReference>
<comment type="subcellular location">
    <subcellularLocation>
        <location evidence="1">Nucleus</location>
    </subcellularLocation>
</comment>